<organism evidence="1 2">
    <name type="scientific">Streptomyces ficellus</name>
    <dbReference type="NCBI Taxonomy" id="1977088"/>
    <lineage>
        <taxon>Bacteria</taxon>
        <taxon>Bacillati</taxon>
        <taxon>Actinomycetota</taxon>
        <taxon>Actinomycetes</taxon>
        <taxon>Kitasatosporales</taxon>
        <taxon>Streptomycetaceae</taxon>
        <taxon>Streptomyces</taxon>
    </lineage>
</organism>
<reference evidence="1 2" key="1">
    <citation type="submission" date="2018-12" db="EMBL/GenBank/DDBJ databases">
        <title>Complete genome sequence of Streptomyces ficellus NRRL8067, the producer of ficellomycin, feldamycin and nojirimycin.</title>
        <authorList>
            <person name="Zhang H."/>
            <person name="Yue R."/>
            <person name="Liu Y."/>
            <person name="Li M."/>
            <person name="Mu H."/>
            <person name="Zhang J."/>
        </authorList>
    </citation>
    <scope>NUCLEOTIDE SEQUENCE [LARGE SCALE GENOMIC DNA]</scope>
    <source>
        <strain evidence="1 2">NRRL 8067</strain>
    </source>
</reference>
<keyword evidence="2" id="KW-1185">Reference proteome</keyword>
<evidence type="ECO:0000313" key="1">
    <source>
        <dbReference type="EMBL" id="QGV79445.1"/>
    </source>
</evidence>
<accession>A0A6I6FJS5</accession>
<gene>
    <name evidence="1" type="ORF">EIZ62_15210</name>
</gene>
<dbReference type="KEGG" id="sfic:EIZ62_15210"/>
<proteinExistence type="predicted"/>
<dbReference type="EMBL" id="CP034279">
    <property type="protein sequence ID" value="QGV79445.1"/>
    <property type="molecule type" value="Genomic_DNA"/>
</dbReference>
<protein>
    <submittedName>
        <fullName evidence="1">Uncharacterized protein</fullName>
    </submittedName>
</protein>
<dbReference type="Proteomes" id="UP000422572">
    <property type="component" value="Chromosome"/>
</dbReference>
<dbReference type="AlphaFoldDB" id="A0A6I6FJS5"/>
<name>A0A6I6FJS5_9ACTN</name>
<evidence type="ECO:0000313" key="2">
    <source>
        <dbReference type="Proteomes" id="UP000422572"/>
    </source>
</evidence>
<dbReference type="OrthoDB" id="8479006at2"/>
<sequence length="388" mass="43889">MSDDGAVIVDLSNYELVWPTSLFVSEGERILRTKGSRSSWEERVEWLLTEALVGSTAVADFQEVETPHGGWGSTRESRYRGDTREDWFEELISRASEIRPAVAPRPYWPQCQGLSLSAKGSTARDVRREFSLIVSDFADNGYLVEQFGEDCVDGPEDLPDASAVIARRLGIPGLWPLTPTVWDEDIFYGLIEVFHDLVSRPRLRRFHSYGACGWHHSEFHNGPARILYRTKVNELLREVGIEYELAAEGEDLGRLVTVTDDARHQLVHRVLNDSPPTVTARVRHAIALFRARDASLESKRSAIVAAVGILEERRSLIREELGKPNDGDLFKIANGFDLRHRRADQLADYNDAFLDWIFWWYLATIELTNKLIEAAEPPRGGSGSEPPF</sequence>